<accession>A0A2A9CZI9</accession>
<dbReference type="InterPro" id="IPR001478">
    <property type="entry name" value="PDZ"/>
</dbReference>
<dbReference type="Proteomes" id="UP000224915">
    <property type="component" value="Unassembled WGS sequence"/>
</dbReference>
<evidence type="ECO:0000313" key="7">
    <source>
        <dbReference type="Proteomes" id="UP000224915"/>
    </source>
</evidence>
<dbReference type="Pfam" id="PF13365">
    <property type="entry name" value="Trypsin_2"/>
    <property type="match status" value="1"/>
</dbReference>
<keyword evidence="4" id="KW-0472">Membrane</keyword>
<dbReference type="Gene3D" id="2.40.10.120">
    <property type="match status" value="1"/>
</dbReference>
<dbReference type="AlphaFoldDB" id="A0A2A9CZI9"/>
<evidence type="ECO:0000259" key="5">
    <source>
        <dbReference type="PROSITE" id="PS50106"/>
    </source>
</evidence>
<reference evidence="6 7" key="1">
    <citation type="submission" date="2017-10" db="EMBL/GenBank/DDBJ databases">
        <title>Sequencing the genomes of 1000 actinobacteria strains.</title>
        <authorList>
            <person name="Klenk H.-P."/>
        </authorList>
    </citation>
    <scope>NUCLEOTIDE SEQUENCE [LARGE SCALE GENOMIC DNA]</scope>
    <source>
        <strain evidence="6 7">DSM 21801</strain>
    </source>
</reference>
<dbReference type="SUPFAM" id="SSF50494">
    <property type="entry name" value="Trypsin-like serine proteases"/>
    <property type="match status" value="1"/>
</dbReference>
<evidence type="ECO:0000313" key="6">
    <source>
        <dbReference type="EMBL" id="PFG19112.1"/>
    </source>
</evidence>
<keyword evidence="1 6" id="KW-0645">Protease</keyword>
<organism evidence="6 7">
    <name type="scientific">Serinibacter salmoneus</name>
    <dbReference type="NCBI Taxonomy" id="556530"/>
    <lineage>
        <taxon>Bacteria</taxon>
        <taxon>Bacillati</taxon>
        <taxon>Actinomycetota</taxon>
        <taxon>Actinomycetes</taxon>
        <taxon>Micrococcales</taxon>
        <taxon>Beutenbergiaceae</taxon>
        <taxon>Serinibacter</taxon>
    </lineage>
</organism>
<comment type="caution">
    <text evidence="6">The sequence shown here is derived from an EMBL/GenBank/DDBJ whole genome shotgun (WGS) entry which is preliminary data.</text>
</comment>
<keyword evidence="7" id="KW-1185">Reference proteome</keyword>
<keyword evidence="2" id="KW-0378">Hydrolase</keyword>
<dbReference type="InterPro" id="IPR001940">
    <property type="entry name" value="Peptidase_S1C"/>
</dbReference>
<dbReference type="Gene3D" id="2.30.42.10">
    <property type="match status" value="1"/>
</dbReference>
<evidence type="ECO:0000256" key="4">
    <source>
        <dbReference type="SAM" id="Phobius"/>
    </source>
</evidence>
<keyword evidence="4" id="KW-0812">Transmembrane</keyword>
<feature type="region of interest" description="Disordered" evidence="3">
    <location>
        <begin position="47"/>
        <end position="76"/>
    </location>
</feature>
<keyword evidence="4" id="KW-1133">Transmembrane helix</keyword>
<dbReference type="SMART" id="SM00228">
    <property type="entry name" value="PDZ"/>
    <property type="match status" value="1"/>
</dbReference>
<feature type="compositionally biased region" description="Low complexity" evidence="3">
    <location>
        <begin position="48"/>
        <end position="64"/>
    </location>
</feature>
<evidence type="ECO:0000256" key="1">
    <source>
        <dbReference type="ARBA" id="ARBA00022670"/>
    </source>
</evidence>
<dbReference type="InterPro" id="IPR009003">
    <property type="entry name" value="Peptidase_S1_PA"/>
</dbReference>
<dbReference type="GO" id="GO:0004252">
    <property type="term" value="F:serine-type endopeptidase activity"/>
    <property type="evidence" value="ECO:0007669"/>
    <property type="project" value="InterPro"/>
</dbReference>
<evidence type="ECO:0000256" key="2">
    <source>
        <dbReference type="ARBA" id="ARBA00022801"/>
    </source>
</evidence>
<dbReference type="PRINTS" id="PR00834">
    <property type="entry name" value="PROTEASES2C"/>
</dbReference>
<dbReference type="PROSITE" id="PS50106">
    <property type="entry name" value="PDZ"/>
    <property type="match status" value="1"/>
</dbReference>
<dbReference type="SUPFAM" id="SSF50156">
    <property type="entry name" value="PDZ domain-like"/>
    <property type="match status" value="1"/>
</dbReference>
<dbReference type="EMBL" id="PDJD01000001">
    <property type="protein sequence ID" value="PFG19112.1"/>
    <property type="molecule type" value="Genomic_DNA"/>
</dbReference>
<sequence>MVESYARTRPRRRGVAGGTVAVIAVLALLVGMSAGLALAPWFGIETTSSGQSSSSPSDPQGASQPDPPESGSVPQTLLQPDLEEDSLYDVASIAATALPSTVSIEVTGASFAASGSGFVLREDGYILTNAHVVAGSEGADLVVVFSDGEQFPATIVGETVDYDLAVLKVEREGLTPLVLGDSDEVVVGQPVVAVGAPLGLQGTVTTGIVSALNRPVLAGDLTQTSFINAIQTDAAINPGNSGGPLLNRSGEVIGINSAIAQASTQEASGSIGLGFAIPSNQARRTAEQLIADGFATYPVIGVLLDSSYTGVGVKVVDAEVDGVAPVTPGGAAEAAGIAAGDVIVAINGVPVTVSDELIVAIRAHAPGETITLTVRESSGDRDIQVVLGEARSQ</sequence>
<dbReference type="InterPro" id="IPR051201">
    <property type="entry name" value="Chloro_Bact_Ser_Proteases"/>
</dbReference>
<name>A0A2A9CZI9_9MICO</name>
<dbReference type="RefSeq" id="WP_245866662.1">
    <property type="nucleotide sequence ID" value="NZ_PDJD01000001.1"/>
</dbReference>
<proteinExistence type="predicted"/>
<dbReference type="GO" id="GO:0006508">
    <property type="term" value="P:proteolysis"/>
    <property type="evidence" value="ECO:0007669"/>
    <property type="project" value="UniProtKB-KW"/>
</dbReference>
<protein>
    <submittedName>
        <fullName evidence="6">Putative serine protease PepD</fullName>
    </submittedName>
</protein>
<gene>
    <name evidence="6" type="ORF">ATL40_0668</name>
</gene>
<dbReference type="InterPro" id="IPR036034">
    <property type="entry name" value="PDZ_sf"/>
</dbReference>
<feature type="transmembrane region" description="Helical" evidence="4">
    <location>
        <begin position="20"/>
        <end position="44"/>
    </location>
</feature>
<dbReference type="Pfam" id="PF13180">
    <property type="entry name" value="PDZ_2"/>
    <property type="match status" value="1"/>
</dbReference>
<dbReference type="PANTHER" id="PTHR43343:SF3">
    <property type="entry name" value="PROTEASE DO-LIKE 8, CHLOROPLASTIC"/>
    <property type="match status" value="1"/>
</dbReference>
<dbReference type="PANTHER" id="PTHR43343">
    <property type="entry name" value="PEPTIDASE S12"/>
    <property type="match status" value="1"/>
</dbReference>
<feature type="domain" description="PDZ" evidence="5">
    <location>
        <begin position="301"/>
        <end position="376"/>
    </location>
</feature>
<evidence type="ECO:0000256" key="3">
    <source>
        <dbReference type="SAM" id="MobiDB-lite"/>
    </source>
</evidence>